<evidence type="ECO:0000256" key="1">
    <source>
        <dbReference type="SAM" id="MobiDB-lite"/>
    </source>
</evidence>
<feature type="region of interest" description="Disordered" evidence="1">
    <location>
        <begin position="239"/>
        <end position="319"/>
    </location>
</feature>
<evidence type="ECO:0000313" key="3">
    <source>
        <dbReference type="Proteomes" id="UP000298652"/>
    </source>
</evidence>
<reference evidence="2" key="1">
    <citation type="submission" date="2019-03" db="EMBL/GenBank/DDBJ databases">
        <title>WGS assembly of Setaria viridis.</title>
        <authorList>
            <person name="Huang P."/>
            <person name="Jenkins J."/>
            <person name="Grimwood J."/>
            <person name="Barry K."/>
            <person name="Healey A."/>
            <person name="Mamidi S."/>
            <person name="Sreedasyam A."/>
            <person name="Shu S."/>
            <person name="Feldman M."/>
            <person name="Wu J."/>
            <person name="Yu Y."/>
            <person name="Chen C."/>
            <person name="Johnson J."/>
            <person name="Rokhsar D."/>
            <person name="Baxter I."/>
            <person name="Schmutz J."/>
            <person name="Brutnell T."/>
            <person name="Kellogg E."/>
        </authorList>
    </citation>
    <scope>NUCLEOTIDE SEQUENCE [LARGE SCALE GENOMIC DNA]</scope>
</reference>
<feature type="compositionally biased region" description="Basic and acidic residues" evidence="1">
    <location>
        <begin position="239"/>
        <end position="251"/>
    </location>
</feature>
<gene>
    <name evidence="2" type="ORF">SEVIR_4G094900v2</name>
</gene>
<dbReference type="EMBL" id="CM016555">
    <property type="protein sequence ID" value="TKW20534.1"/>
    <property type="molecule type" value="Genomic_DNA"/>
</dbReference>
<dbReference type="PANTHER" id="PTHR33087">
    <property type="entry name" value="OS07G0539200 PROTEIN"/>
    <property type="match status" value="1"/>
</dbReference>
<keyword evidence="3" id="KW-1185">Reference proteome</keyword>
<dbReference type="Gramene" id="TKW20534">
    <property type="protein sequence ID" value="TKW20534"/>
    <property type="gene ID" value="SEVIR_4G094900v2"/>
</dbReference>
<proteinExistence type="predicted"/>
<dbReference type="PANTHER" id="PTHR33087:SF21">
    <property type="entry name" value="OS03G0782100 PROTEIN"/>
    <property type="match status" value="1"/>
</dbReference>
<evidence type="ECO:0008006" key="4">
    <source>
        <dbReference type="Google" id="ProtNLM"/>
    </source>
</evidence>
<evidence type="ECO:0000313" key="2">
    <source>
        <dbReference type="EMBL" id="TKW20534.1"/>
    </source>
</evidence>
<dbReference type="AlphaFoldDB" id="A0A4U6UYS4"/>
<dbReference type="Proteomes" id="UP000298652">
    <property type="component" value="Chromosome 4"/>
</dbReference>
<accession>A0A4U6UYS4</accession>
<sequence length="418" mass="46994">MAIGDPHTRPEVETIFVSNSFHLEHDAQEWEACTLVLWALHLPPGAGARDIAGLIIIELHLRPGDVAVMLHQPEPYLVHFNSAAHAAEACHHGRFTGGGINICLRPWHSLTHALSFRIFYRVCLCLDGIPSHAWTPEIVERVIGHKCALQHIVTDLIQLADSMHIELWAWMADPSEIPKKVWLAFMHSPATKSSTFSVSAEPPSTYWQQGTRYEVFIHMPLLEDYTAAACNLQQAWNHDDGGDRNPGDHGRGRSSAYGATGARCGAPGEGDADDGGRGRGRHARQEDRDRAKHRAARQTCNHDFVWPPRRGDDDDDDHRDYDHSGHGRKYGDAYWGCTEVVHRDRTRRSAWLAKKPSIPVAEKAQRYLWRKLGISNDEMAPIDEILRDFLSMFRGPLPENVVAAMRPSLTSMTKERTC</sequence>
<organism evidence="2 3">
    <name type="scientific">Setaria viridis</name>
    <name type="common">Green bristlegrass</name>
    <name type="synonym">Setaria italica subsp. viridis</name>
    <dbReference type="NCBI Taxonomy" id="4556"/>
    <lineage>
        <taxon>Eukaryota</taxon>
        <taxon>Viridiplantae</taxon>
        <taxon>Streptophyta</taxon>
        <taxon>Embryophyta</taxon>
        <taxon>Tracheophyta</taxon>
        <taxon>Spermatophyta</taxon>
        <taxon>Magnoliopsida</taxon>
        <taxon>Liliopsida</taxon>
        <taxon>Poales</taxon>
        <taxon>Poaceae</taxon>
        <taxon>PACMAD clade</taxon>
        <taxon>Panicoideae</taxon>
        <taxon>Panicodae</taxon>
        <taxon>Paniceae</taxon>
        <taxon>Cenchrinae</taxon>
        <taxon>Setaria</taxon>
    </lineage>
</organism>
<name>A0A4U6UYS4_SETVI</name>
<protein>
    <recommendedName>
        <fullName evidence="4">DUF4283 domain-containing protein</fullName>
    </recommendedName>
</protein>
<dbReference type="InterPro" id="IPR053253">
    <property type="entry name" value="Sex_diff_modulator"/>
</dbReference>